<evidence type="ECO:0000313" key="3">
    <source>
        <dbReference type="Proteomes" id="UP000199040"/>
    </source>
</evidence>
<feature type="domain" description="GST N-terminal" evidence="1">
    <location>
        <begin position="22"/>
        <end position="106"/>
    </location>
</feature>
<reference evidence="2 3" key="1">
    <citation type="submission" date="2016-10" db="EMBL/GenBank/DDBJ databases">
        <authorList>
            <person name="de Groot N.N."/>
        </authorList>
    </citation>
    <scope>NUCLEOTIDE SEQUENCE [LARGE SCALE GENOMIC DNA]</scope>
    <source>
        <strain evidence="2 3">CGMCC 1.6848</strain>
    </source>
</reference>
<keyword evidence="3" id="KW-1185">Reference proteome</keyword>
<dbReference type="PROSITE" id="PS50404">
    <property type="entry name" value="GST_NTER"/>
    <property type="match status" value="1"/>
</dbReference>
<proteinExistence type="predicted"/>
<gene>
    <name evidence="2" type="ORF">SAMN04487959_11089</name>
</gene>
<dbReference type="InterPro" id="IPR036249">
    <property type="entry name" value="Thioredoxin-like_sf"/>
</dbReference>
<dbReference type="STRING" id="442341.SAMN04487959_11089"/>
<dbReference type="SUPFAM" id="SSF52833">
    <property type="entry name" value="Thioredoxin-like"/>
    <property type="match status" value="1"/>
</dbReference>
<dbReference type="Gene3D" id="3.40.30.10">
    <property type="entry name" value="Glutaredoxin"/>
    <property type="match status" value="1"/>
</dbReference>
<dbReference type="AlphaFoldDB" id="A0A1I3D947"/>
<dbReference type="Proteomes" id="UP000199040">
    <property type="component" value="Unassembled WGS sequence"/>
</dbReference>
<organism evidence="2 3">
    <name type="scientific">Modicisalibacter xianhensis</name>
    <dbReference type="NCBI Taxonomy" id="442341"/>
    <lineage>
        <taxon>Bacteria</taxon>
        <taxon>Pseudomonadati</taxon>
        <taxon>Pseudomonadota</taxon>
        <taxon>Gammaproteobacteria</taxon>
        <taxon>Oceanospirillales</taxon>
        <taxon>Halomonadaceae</taxon>
        <taxon>Modicisalibacter</taxon>
    </lineage>
</organism>
<dbReference type="InterPro" id="IPR002109">
    <property type="entry name" value="Glutaredoxin"/>
</dbReference>
<dbReference type="PROSITE" id="PS51354">
    <property type="entry name" value="GLUTAREDOXIN_2"/>
    <property type="match status" value="1"/>
</dbReference>
<evidence type="ECO:0000313" key="2">
    <source>
        <dbReference type="EMBL" id="SFH83213.1"/>
    </source>
</evidence>
<dbReference type="RefSeq" id="WP_177223414.1">
    <property type="nucleotide sequence ID" value="NZ_FOPY01000010.1"/>
</dbReference>
<sequence>MFGHKAKERSPEQQAELDRQCQGLALYQTQSCPFCVKVRREIDRLKLPIELRDVARNPEYRREQIDSTGRGTVPCLKITDEQGKATWMYESEDINRYLRRRFESTD</sequence>
<name>A0A1I3D947_9GAMM</name>
<dbReference type="EMBL" id="FOPY01000010">
    <property type="protein sequence ID" value="SFH83213.1"/>
    <property type="molecule type" value="Genomic_DNA"/>
</dbReference>
<dbReference type="Pfam" id="PF00462">
    <property type="entry name" value="Glutaredoxin"/>
    <property type="match status" value="1"/>
</dbReference>
<evidence type="ECO:0000259" key="1">
    <source>
        <dbReference type="PROSITE" id="PS50404"/>
    </source>
</evidence>
<dbReference type="PROSITE" id="PS00195">
    <property type="entry name" value="GLUTAREDOXIN_1"/>
    <property type="match status" value="1"/>
</dbReference>
<dbReference type="InterPro" id="IPR004045">
    <property type="entry name" value="Glutathione_S-Trfase_N"/>
</dbReference>
<accession>A0A1I3D947</accession>
<dbReference type="InterPro" id="IPR011767">
    <property type="entry name" value="GLR_AS"/>
</dbReference>
<protein>
    <submittedName>
        <fullName evidence="2">Glutaredoxin</fullName>
    </submittedName>
</protein>